<name>A0ABN9UJ61_9DINO</name>
<accession>A0ABN9UJ61</accession>
<feature type="region of interest" description="Disordered" evidence="1">
    <location>
        <begin position="1"/>
        <end position="21"/>
    </location>
</feature>
<protein>
    <submittedName>
        <fullName evidence="2">Uncharacterized protein</fullName>
    </submittedName>
</protein>
<keyword evidence="3" id="KW-1185">Reference proteome</keyword>
<evidence type="ECO:0000313" key="2">
    <source>
        <dbReference type="EMBL" id="CAK0859716.1"/>
    </source>
</evidence>
<proteinExistence type="predicted"/>
<gene>
    <name evidence="2" type="ORF">PCOR1329_LOCUS49006</name>
</gene>
<comment type="caution">
    <text evidence="2">The sequence shown here is derived from an EMBL/GenBank/DDBJ whole genome shotgun (WGS) entry which is preliminary data.</text>
</comment>
<evidence type="ECO:0000256" key="1">
    <source>
        <dbReference type="SAM" id="MobiDB-lite"/>
    </source>
</evidence>
<feature type="compositionally biased region" description="Low complexity" evidence="1">
    <location>
        <begin position="12"/>
        <end position="21"/>
    </location>
</feature>
<feature type="compositionally biased region" description="Gly residues" evidence="1">
    <location>
        <begin position="1"/>
        <end position="11"/>
    </location>
</feature>
<evidence type="ECO:0000313" key="3">
    <source>
        <dbReference type="Proteomes" id="UP001189429"/>
    </source>
</evidence>
<dbReference type="Proteomes" id="UP001189429">
    <property type="component" value="Unassembled WGS sequence"/>
</dbReference>
<feature type="non-terminal residue" evidence="2">
    <location>
        <position position="195"/>
    </location>
</feature>
<dbReference type="EMBL" id="CAUYUJ010015928">
    <property type="protein sequence ID" value="CAK0859716.1"/>
    <property type="molecule type" value="Genomic_DNA"/>
</dbReference>
<reference evidence="2" key="1">
    <citation type="submission" date="2023-10" db="EMBL/GenBank/DDBJ databases">
        <authorList>
            <person name="Chen Y."/>
            <person name="Shah S."/>
            <person name="Dougan E. K."/>
            <person name="Thang M."/>
            <person name="Chan C."/>
        </authorList>
    </citation>
    <scope>NUCLEOTIDE SEQUENCE [LARGE SCALE GENOMIC DNA]</scope>
</reference>
<organism evidence="2 3">
    <name type="scientific">Prorocentrum cordatum</name>
    <dbReference type="NCBI Taxonomy" id="2364126"/>
    <lineage>
        <taxon>Eukaryota</taxon>
        <taxon>Sar</taxon>
        <taxon>Alveolata</taxon>
        <taxon>Dinophyceae</taxon>
        <taxon>Prorocentrales</taxon>
        <taxon>Prorocentraceae</taxon>
        <taxon>Prorocentrum</taxon>
    </lineage>
</organism>
<sequence>MAGAPAGGLAAGAGSSAAGPADDVRRRLPWLWCSDMVALAHQLATADPCLRSAPLLQMLGVLERGSQLFHSEEMATEAWLLQIQEKLHGGAVEAAVRDLAGKAACSSSATDGRFVGALWSLVTARAEGACAVPAALAASVGDLGAGSPAELVRLAAGLAAAAGLVGGAGGARPLQQPALAARLAARLRPALAQLP</sequence>